<evidence type="ECO:0000313" key="3">
    <source>
        <dbReference type="EMBL" id="KEZ47350.1"/>
    </source>
</evidence>
<comment type="caution">
    <text evidence="3">The sequence shown here is derived from an EMBL/GenBank/DDBJ whole genome shotgun (WGS) entry which is preliminary data.</text>
</comment>
<dbReference type="Gene3D" id="3.30.470.20">
    <property type="entry name" value="ATP-grasp fold, B domain"/>
    <property type="match status" value="1"/>
</dbReference>
<dbReference type="PROSITE" id="PS50975">
    <property type="entry name" value="ATP_GRASP"/>
    <property type="match status" value="1"/>
</dbReference>
<dbReference type="Pfam" id="PF14398">
    <property type="entry name" value="ATPgrasp_YheCD"/>
    <property type="match status" value="1"/>
</dbReference>
<dbReference type="Proteomes" id="UP000028549">
    <property type="component" value="Unassembled WGS sequence"/>
</dbReference>
<evidence type="ECO:0000259" key="2">
    <source>
        <dbReference type="PROSITE" id="PS50975"/>
    </source>
</evidence>
<keyword evidence="1" id="KW-0547">Nucleotide-binding</keyword>
<reference evidence="3 4" key="1">
    <citation type="journal article" date="2005" name="Int. J. Syst. Evol. Microbiol.">
        <title>Bacillus cibi sp. nov., isolated from jeotgal, a traditional Korean fermented seafood.</title>
        <authorList>
            <person name="Yoon J.H."/>
            <person name="Lee C.H."/>
            <person name="Oh T.K."/>
        </authorList>
    </citation>
    <scope>NUCLEOTIDE SEQUENCE [LARGE SCALE GENOMIC DNA]</scope>
    <source>
        <strain evidence="3 4">DSM 16189</strain>
    </source>
</reference>
<organism evidence="3 4">
    <name type="scientific">Metabacillus indicus</name>
    <name type="common">Bacillus indicus</name>
    <dbReference type="NCBI Taxonomy" id="246786"/>
    <lineage>
        <taxon>Bacteria</taxon>
        <taxon>Bacillati</taxon>
        <taxon>Bacillota</taxon>
        <taxon>Bacilli</taxon>
        <taxon>Bacillales</taxon>
        <taxon>Bacillaceae</taxon>
        <taxon>Metabacillus</taxon>
    </lineage>
</organism>
<dbReference type="AlphaFoldDB" id="A0A084GJ38"/>
<dbReference type="InterPro" id="IPR011761">
    <property type="entry name" value="ATP-grasp"/>
</dbReference>
<sequence length="365" mass="41384">MAVLTECEKAGLPQSLGKMDGFCRELASCSLEKGVLFYVFDLSGFEESEMRGYTLFQDKWLESSVPFPDAVHNRLHSRALEQSDVFMEMSSHFIRERVPYFNDRFLNKWEVHQILSQAGELAPHLPRTELLASKGIFEMMVRLFPVVFLKPASGSLGRRIFRISQTDDGYELDYSTFSGHLLRHYVSADELFKSLYPRIKEEAFIIQEGISLLTFQDRPLDFRILCHKRNMAEWAVTSAVARVSAENQFVANLARGGSQHPIKRILEESFASDDAFHIRKLLNELSIEISKALSMYAGGLFGEFGVDLAVDLEGRPWIIEVNTKPSKHQDDRTAAGPRPSARAIIDYSLFLCQTGREKDESGGVL</sequence>
<dbReference type="EMBL" id="JNVC02000024">
    <property type="protein sequence ID" value="KEZ47350.1"/>
    <property type="molecule type" value="Genomic_DNA"/>
</dbReference>
<name>A0A084GJ38_METID</name>
<evidence type="ECO:0000313" key="4">
    <source>
        <dbReference type="Proteomes" id="UP000028549"/>
    </source>
</evidence>
<evidence type="ECO:0000256" key="1">
    <source>
        <dbReference type="PROSITE-ProRule" id="PRU00409"/>
    </source>
</evidence>
<proteinExistence type="predicted"/>
<dbReference type="SUPFAM" id="SSF56059">
    <property type="entry name" value="Glutathione synthetase ATP-binding domain-like"/>
    <property type="match status" value="1"/>
</dbReference>
<accession>A0A084GJ38</accession>
<dbReference type="STRING" id="246786.GS18_0221210"/>
<keyword evidence="4" id="KW-1185">Reference proteome</keyword>
<gene>
    <name evidence="3" type="ORF">GS18_0221210</name>
</gene>
<protein>
    <recommendedName>
        <fullName evidence="2">ATP-grasp domain-containing protein</fullName>
    </recommendedName>
</protein>
<feature type="domain" description="ATP-grasp" evidence="2">
    <location>
        <begin position="112"/>
        <end position="349"/>
    </location>
</feature>
<dbReference type="GO" id="GO:0005524">
    <property type="term" value="F:ATP binding"/>
    <property type="evidence" value="ECO:0007669"/>
    <property type="project" value="UniProtKB-UniRule"/>
</dbReference>
<dbReference type="InterPro" id="IPR026838">
    <property type="entry name" value="YheC/D"/>
</dbReference>
<keyword evidence="1" id="KW-0067">ATP-binding</keyword>
<dbReference type="GO" id="GO:0046872">
    <property type="term" value="F:metal ion binding"/>
    <property type="evidence" value="ECO:0007669"/>
    <property type="project" value="InterPro"/>
</dbReference>